<dbReference type="PROSITE" id="PS51698">
    <property type="entry name" value="U_BOX"/>
    <property type="match status" value="1"/>
</dbReference>
<dbReference type="EMBL" id="JBBWWR010000005">
    <property type="protein sequence ID" value="KAK8966190.1"/>
    <property type="molecule type" value="Genomic_DNA"/>
</dbReference>
<gene>
    <name evidence="4" type="primary">PUB42</name>
    <name evidence="4" type="ORF">KSP40_PGU022211</name>
</gene>
<dbReference type="InterPro" id="IPR013083">
    <property type="entry name" value="Znf_RING/FYVE/PHD"/>
</dbReference>
<dbReference type="InterPro" id="IPR003613">
    <property type="entry name" value="Ubox_domain"/>
</dbReference>
<dbReference type="Gene3D" id="3.30.40.10">
    <property type="entry name" value="Zinc/RING finger domain, C3HC4 (zinc finger)"/>
    <property type="match status" value="1"/>
</dbReference>
<dbReference type="SMART" id="SM00504">
    <property type="entry name" value="Ubox"/>
    <property type="match status" value="1"/>
</dbReference>
<sequence>MSLVESTDIEHENFMELGCYLHRASPIIMELHTTENFAKHMTEILSSLSTNVDHIKQLVKKLSNGAKLAENTELESIVERIRATINNIGHDLHLIPPSTFRNNFTELVVQSLSRDMRNACIQISSAQSYEMDEQKQENQLIINPETQSRRSSSSSTDMPQLIDFLKRMYYRSEEDEIQSLPSLKMLAEHIEPLYESFFCPLTKKIMEDPVTIESGVTYERSAINEWLEKHNEYAEEAFCPTTGMKLHSKALSTNLALKTTIKEWTERNKAMRLRVAHMALSQAPSEAIVLDAMRDLQVLRKKGYERENMHSIGITELLIKFLDHGDRTVRCETLGLLQSLTEDDKGKVSDLFFNAKFPKIRKVIVEWKGILQNFAR</sequence>
<evidence type="ECO:0000256" key="1">
    <source>
        <dbReference type="ARBA" id="ARBA00004906"/>
    </source>
</evidence>
<proteinExistence type="predicted"/>
<comment type="pathway">
    <text evidence="1">Protein modification; protein ubiquitination.</text>
</comment>
<evidence type="ECO:0000259" key="3">
    <source>
        <dbReference type="PROSITE" id="PS51698"/>
    </source>
</evidence>
<feature type="domain" description="U-box" evidence="3">
    <location>
        <begin position="192"/>
        <end position="271"/>
    </location>
</feature>
<accession>A0ABR2MPU3</accession>
<protein>
    <submittedName>
        <fullName evidence="4">U-box domain-containing protein 42</fullName>
    </submittedName>
</protein>
<dbReference type="InterPro" id="IPR045210">
    <property type="entry name" value="RING-Ubox_PUB"/>
</dbReference>
<dbReference type="InterPro" id="IPR052608">
    <property type="entry name" value="U-box_domain_protein"/>
</dbReference>
<dbReference type="CDD" id="cd16664">
    <property type="entry name" value="RING-Ubox_PUB"/>
    <property type="match status" value="1"/>
</dbReference>
<reference evidence="4 5" key="1">
    <citation type="journal article" date="2022" name="Nat. Plants">
        <title>Genomes of leafy and leafless Platanthera orchids illuminate the evolution of mycoheterotrophy.</title>
        <authorList>
            <person name="Li M.H."/>
            <person name="Liu K.W."/>
            <person name="Li Z."/>
            <person name="Lu H.C."/>
            <person name="Ye Q.L."/>
            <person name="Zhang D."/>
            <person name="Wang J.Y."/>
            <person name="Li Y.F."/>
            <person name="Zhong Z.M."/>
            <person name="Liu X."/>
            <person name="Yu X."/>
            <person name="Liu D.K."/>
            <person name="Tu X.D."/>
            <person name="Liu B."/>
            <person name="Hao Y."/>
            <person name="Liao X.Y."/>
            <person name="Jiang Y.T."/>
            <person name="Sun W.H."/>
            <person name="Chen J."/>
            <person name="Chen Y.Q."/>
            <person name="Ai Y."/>
            <person name="Zhai J.W."/>
            <person name="Wu S.S."/>
            <person name="Zhou Z."/>
            <person name="Hsiao Y.Y."/>
            <person name="Wu W.L."/>
            <person name="Chen Y.Y."/>
            <person name="Lin Y.F."/>
            <person name="Hsu J.L."/>
            <person name="Li C.Y."/>
            <person name="Wang Z.W."/>
            <person name="Zhao X."/>
            <person name="Zhong W.Y."/>
            <person name="Ma X.K."/>
            <person name="Ma L."/>
            <person name="Huang J."/>
            <person name="Chen G.Z."/>
            <person name="Huang M.Z."/>
            <person name="Huang L."/>
            <person name="Peng D.H."/>
            <person name="Luo Y.B."/>
            <person name="Zou S.Q."/>
            <person name="Chen S.P."/>
            <person name="Lan S."/>
            <person name="Tsai W.C."/>
            <person name="Van de Peer Y."/>
            <person name="Liu Z.J."/>
        </authorList>
    </citation>
    <scope>NUCLEOTIDE SEQUENCE [LARGE SCALE GENOMIC DNA]</scope>
    <source>
        <strain evidence="4">Lor288</strain>
    </source>
</reference>
<dbReference type="PANTHER" id="PTHR45958">
    <property type="entry name" value="RING-TYPE E3 UBIQUITIN TRANSFERASE"/>
    <property type="match status" value="1"/>
</dbReference>
<keyword evidence="5" id="KW-1185">Reference proteome</keyword>
<dbReference type="PANTHER" id="PTHR45958:SF4">
    <property type="entry name" value="U-BOX DOMAIN-CONTAINING PROTEIN 42-RELATED"/>
    <property type="match status" value="1"/>
</dbReference>
<dbReference type="SUPFAM" id="SSF57850">
    <property type="entry name" value="RING/U-box"/>
    <property type="match status" value="1"/>
</dbReference>
<dbReference type="Pfam" id="PF04564">
    <property type="entry name" value="U-box"/>
    <property type="match status" value="1"/>
</dbReference>
<name>A0ABR2MPU3_9ASPA</name>
<evidence type="ECO:0000313" key="5">
    <source>
        <dbReference type="Proteomes" id="UP001412067"/>
    </source>
</evidence>
<organism evidence="4 5">
    <name type="scientific">Platanthera guangdongensis</name>
    <dbReference type="NCBI Taxonomy" id="2320717"/>
    <lineage>
        <taxon>Eukaryota</taxon>
        <taxon>Viridiplantae</taxon>
        <taxon>Streptophyta</taxon>
        <taxon>Embryophyta</taxon>
        <taxon>Tracheophyta</taxon>
        <taxon>Spermatophyta</taxon>
        <taxon>Magnoliopsida</taxon>
        <taxon>Liliopsida</taxon>
        <taxon>Asparagales</taxon>
        <taxon>Orchidaceae</taxon>
        <taxon>Orchidoideae</taxon>
        <taxon>Orchideae</taxon>
        <taxon>Orchidinae</taxon>
        <taxon>Platanthera</taxon>
    </lineage>
</organism>
<dbReference type="Proteomes" id="UP001412067">
    <property type="component" value="Unassembled WGS sequence"/>
</dbReference>
<evidence type="ECO:0000313" key="4">
    <source>
        <dbReference type="EMBL" id="KAK8966190.1"/>
    </source>
</evidence>
<keyword evidence="2" id="KW-0808">Transferase</keyword>
<comment type="caution">
    <text evidence="4">The sequence shown here is derived from an EMBL/GenBank/DDBJ whole genome shotgun (WGS) entry which is preliminary data.</text>
</comment>
<evidence type="ECO:0000256" key="2">
    <source>
        <dbReference type="ARBA" id="ARBA00022679"/>
    </source>
</evidence>